<dbReference type="OrthoDB" id="9810361at2"/>
<protein>
    <recommendedName>
        <fullName evidence="3">YkgJ family cysteine cluster protein</fullName>
    </recommendedName>
</protein>
<name>A0A1J0GEA3_9CLOT</name>
<organism evidence="1 2">
    <name type="scientific">Clostridium estertheticum subsp. estertheticum</name>
    <dbReference type="NCBI Taxonomy" id="1552"/>
    <lineage>
        <taxon>Bacteria</taxon>
        <taxon>Bacillati</taxon>
        <taxon>Bacillota</taxon>
        <taxon>Clostridia</taxon>
        <taxon>Eubacteriales</taxon>
        <taxon>Clostridiaceae</taxon>
        <taxon>Clostridium</taxon>
    </lineage>
</organism>
<dbReference type="AlphaFoldDB" id="A0A1J0GEA3"/>
<dbReference type="STRING" id="1552.A7L45_06015"/>
<evidence type="ECO:0008006" key="3">
    <source>
        <dbReference type="Google" id="ProtNLM"/>
    </source>
</evidence>
<keyword evidence="2" id="KW-1185">Reference proteome</keyword>
<dbReference type="RefSeq" id="WP_071611946.1">
    <property type="nucleotide sequence ID" value="NZ_CP015756.1"/>
</dbReference>
<sequence>MKEDNTAENKFPCTVCSLCCRQIGNIPQLTAFDNGYGICTFLINNLCSIYDTRPEICQVDKMYKNLFTYMDKDTFYWKNLKICKLIQTKHGIPIEQHVILHTK</sequence>
<dbReference type="Proteomes" id="UP000182569">
    <property type="component" value="Chromosome"/>
</dbReference>
<reference evidence="2" key="1">
    <citation type="journal article" date="2016" name="Front. Microbiol.">
        <title>Complete Genome Sequence of Clostridium estertheticum DSM 8809, a Microbe Identified in Spoiled Vacuum Packed Beef.</title>
        <authorList>
            <person name="Yu Z."/>
            <person name="Gunn L."/>
            <person name="Brennan E."/>
            <person name="Reid R."/>
            <person name="Wall P.G."/>
            <person name="Gaora O.P."/>
            <person name="Hurley D."/>
            <person name="Bolton D."/>
            <person name="Fanning S."/>
        </authorList>
    </citation>
    <scope>NUCLEOTIDE SEQUENCE [LARGE SCALE GENOMIC DNA]</scope>
    <source>
        <strain evidence="2">DSM 8809</strain>
    </source>
</reference>
<dbReference type="KEGG" id="ceu:A7L45_06015"/>
<proteinExistence type="predicted"/>
<evidence type="ECO:0000313" key="1">
    <source>
        <dbReference type="EMBL" id="APC39653.1"/>
    </source>
</evidence>
<gene>
    <name evidence="1" type="ORF">A7L45_06015</name>
</gene>
<evidence type="ECO:0000313" key="2">
    <source>
        <dbReference type="Proteomes" id="UP000182569"/>
    </source>
</evidence>
<accession>A0A1J0GEA3</accession>
<dbReference type="EMBL" id="CP015756">
    <property type="protein sequence ID" value="APC39653.1"/>
    <property type="molecule type" value="Genomic_DNA"/>
</dbReference>